<dbReference type="RefSeq" id="WP_136500338.1">
    <property type="nucleotide sequence ID" value="NZ_SSWL01000004.1"/>
</dbReference>
<accession>A0A4S5BH61</accession>
<reference evidence="1 2" key="1">
    <citation type="submission" date="2019-04" db="EMBL/GenBank/DDBJ databases">
        <title>Genome Announcement To Ensure Probiotic Safety of Bifidobacterium longum subsp infantis UBBI-01.</title>
        <authorList>
            <person name="Sulthana A."/>
            <person name="Lakshmi S.G."/>
            <person name="Madempudi R.S."/>
        </authorList>
    </citation>
    <scope>NUCLEOTIDE SEQUENCE [LARGE SCALE GENOMIC DNA]</scope>
    <source>
        <strain evidence="1 2">UBBI-01</strain>
    </source>
</reference>
<protein>
    <submittedName>
        <fullName evidence="1">Uncharacterized protein</fullName>
    </submittedName>
</protein>
<name>A0A4S5BH61_BIFLI</name>
<dbReference type="Proteomes" id="UP000306697">
    <property type="component" value="Unassembled WGS sequence"/>
</dbReference>
<gene>
    <name evidence="1" type="ORF">E6L38_03595</name>
</gene>
<dbReference type="EMBL" id="SSWL01000004">
    <property type="protein sequence ID" value="THJ30085.1"/>
    <property type="molecule type" value="Genomic_DNA"/>
</dbReference>
<comment type="caution">
    <text evidence="1">The sequence shown here is derived from an EMBL/GenBank/DDBJ whole genome shotgun (WGS) entry which is preliminary data.</text>
</comment>
<organism evidence="1 2">
    <name type="scientific">Bifidobacterium longum subsp. infantis</name>
    <dbReference type="NCBI Taxonomy" id="1682"/>
    <lineage>
        <taxon>Bacteria</taxon>
        <taxon>Bacillati</taxon>
        <taxon>Actinomycetota</taxon>
        <taxon>Actinomycetes</taxon>
        <taxon>Bifidobacteriales</taxon>
        <taxon>Bifidobacteriaceae</taxon>
        <taxon>Bifidobacterium</taxon>
    </lineage>
</organism>
<evidence type="ECO:0000313" key="2">
    <source>
        <dbReference type="Proteomes" id="UP000306697"/>
    </source>
</evidence>
<evidence type="ECO:0000313" key="1">
    <source>
        <dbReference type="EMBL" id="THJ30085.1"/>
    </source>
</evidence>
<proteinExistence type="predicted"/>
<sequence>MVSNSGWIISRYSVIRTPLQAY</sequence>
<dbReference type="AlphaFoldDB" id="A0A4S5BH61"/>